<evidence type="ECO:0000256" key="4">
    <source>
        <dbReference type="PROSITE-ProRule" id="PRU00335"/>
    </source>
</evidence>
<feature type="domain" description="HTH tetR-type" evidence="5">
    <location>
        <begin position="19"/>
        <end position="79"/>
    </location>
</feature>
<dbReference type="Gene3D" id="1.10.357.10">
    <property type="entry name" value="Tetracycline Repressor, domain 2"/>
    <property type="match status" value="1"/>
</dbReference>
<dbReference type="PANTHER" id="PTHR47506">
    <property type="entry name" value="TRANSCRIPTIONAL REGULATORY PROTEIN"/>
    <property type="match status" value="1"/>
</dbReference>
<dbReference type="InterPro" id="IPR011075">
    <property type="entry name" value="TetR_C"/>
</dbReference>
<comment type="caution">
    <text evidence="6">The sequence shown here is derived from an EMBL/GenBank/DDBJ whole genome shotgun (WGS) entry which is preliminary data.</text>
</comment>
<dbReference type="PANTHER" id="PTHR47506:SF1">
    <property type="entry name" value="HTH-TYPE TRANSCRIPTIONAL REGULATOR YJDC"/>
    <property type="match status" value="1"/>
</dbReference>
<protein>
    <submittedName>
        <fullName evidence="6">TetR/AcrR family transcriptional regulator</fullName>
    </submittedName>
</protein>
<dbReference type="InterPro" id="IPR009057">
    <property type="entry name" value="Homeodomain-like_sf"/>
</dbReference>
<dbReference type="Proteomes" id="UP001165667">
    <property type="component" value="Unassembled WGS sequence"/>
</dbReference>
<evidence type="ECO:0000256" key="2">
    <source>
        <dbReference type="ARBA" id="ARBA00023125"/>
    </source>
</evidence>
<dbReference type="Pfam" id="PF00440">
    <property type="entry name" value="TetR_N"/>
    <property type="match status" value="1"/>
</dbReference>
<name>A0AA41Z589_9HYPH</name>
<proteinExistence type="predicted"/>
<evidence type="ECO:0000313" key="6">
    <source>
        <dbReference type="EMBL" id="MCW6513198.1"/>
    </source>
</evidence>
<dbReference type="SUPFAM" id="SSF48498">
    <property type="entry name" value="Tetracyclin repressor-like, C-terminal domain"/>
    <property type="match status" value="1"/>
</dbReference>
<dbReference type="InterPro" id="IPR023772">
    <property type="entry name" value="DNA-bd_HTH_TetR-type_CS"/>
</dbReference>
<dbReference type="Pfam" id="PF16925">
    <property type="entry name" value="TetR_C_13"/>
    <property type="match status" value="1"/>
</dbReference>
<accession>A0AA41Z589</accession>
<sequence>MELAEKEAVPRRKTGRPLSFDRDAALEQAMLTFWRYGYETTSIVDLTTAMGVTAPSLYTAFGDKKRLFLEAARRYAGDPEAMAQALDDAETACDAARAMLTSAATAFTGEATPRGCLLASATASGSSASADVQQAITDIRGGVAIRLRARITRDVEAGILPLDLDVAALAGMVMAIIQGMSVMARDGMDRPELLAIVERTLQAWPVCRT</sequence>
<organism evidence="6 7">
    <name type="scientific">Lichenifustis flavocetrariae</name>
    <dbReference type="NCBI Taxonomy" id="2949735"/>
    <lineage>
        <taxon>Bacteria</taxon>
        <taxon>Pseudomonadati</taxon>
        <taxon>Pseudomonadota</taxon>
        <taxon>Alphaproteobacteria</taxon>
        <taxon>Hyphomicrobiales</taxon>
        <taxon>Lichenihabitantaceae</taxon>
        <taxon>Lichenifustis</taxon>
    </lineage>
</organism>
<keyword evidence="7" id="KW-1185">Reference proteome</keyword>
<dbReference type="EMBL" id="JAMOIM010000112">
    <property type="protein sequence ID" value="MCW6513198.1"/>
    <property type="molecule type" value="Genomic_DNA"/>
</dbReference>
<evidence type="ECO:0000256" key="3">
    <source>
        <dbReference type="ARBA" id="ARBA00023163"/>
    </source>
</evidence>
<keyword evidence="2 4" id="KW-0238">DNA-binding</keyword>
<dbReference type="RefSeq" id="WP_282589570.1">
    <property type="nucleotide sequence ID" value="NZ_JAMOIM010000112.1"/>
</dbReference>
<dbReference type="Gene3D" id="1.10.10.60">
    <property type="entry name" value="Homeodomain-like"/>
    <property type="match status" value="1"/>
</dbReference>
<dbReference type="SUPFAM" id="SSF46689">
    <property type="entry name" value="Homeodomain-like"/>
    <property type="match status" value="1"/>
</dbReference>
<feature type="DNA-binding region" description="H-T-H motif" evidence="4">
    <location>
        <begin position="42"/>
        <end position="61"/>
    </location>
</feature>
<gene>
    <name evidence="6" type="ORF">M8523_35760</name>
</gene>
<dbReference type="GO" id="GO:0003677">
    <property type="term" value="F:DNA binding"/>
    <property type="evidence" value="ECO:0007669"/>
    <property type="project" value="UniProtKB-UniRule"/>
</dbReference>
<reference evidence="6" key="1">
    <citation type="submission" date="2022-05" db="EMBL/GenBank/DDBJ databases">
        <authorList>
            <person name="Pankratov T."/>
        </authorList>
    </citation>
    <scope>NUCLEOTIDE SEQUENCE</scope>
    <source>
        <strain evidence="6">BP6-180914</strain>
    </source>
</reference>
<keyword evidence="3" id="KW-0804">Transcription</keyword>
<dbReference type="AlphaFoldDB" id="A0AA41Z589"/>
<dbReference type="InterPro" id="IPR001647">
    <property type="entry name" value="HTH_TetR"/>
</dbReference>
<evidence type="ECO:0000259" key="5">
    <source>
        <dbReference type="PROSITE" id="PS50977"/>
    </source>
</evidence>
<keyword evidence="1" id="KW-0805">Transcription regulation</keyword>
<dbReference type="InterPro" id="IPR036271">
    <property type="entry name" value="Tet_transcr_reg_TetR-rel_C_sf"/>
</dbReference>
<dbReference type="PROSITE" id="PS50977">
    <property type="entry name" value="HTH_TETR_2"/>
    <property type="match status" value="1"/>
</dbReference>
<dbReference type="PROSITE" id="PS01081">
    <property type="entry name" value="HTH_TETR_1"/>
    <property type="match status" value="1"/>
</dbReference>
<evidence type="ECO:0000256" key="1">
    <source>
        <dbReference type="ARBA" id="ARBA00023015"/>
    </source>
</evidence>
<evidence type="ECO:0000313" key="7">
    <source>
        <dbReference type="Proteomes" id="UP001165667"/>
    </source>
</evidence>